<name>A0A366I7H9_9GAMM</name>
<dbReference type="InterPro" id="IPR003439">
    <property type="entry name" value="ABC_transporter-like_ATP-bd"/>
</dbReference>
<organism evidence="6 7">
    <name type="scientific">Brenneria salicis ATCC 15712 = DSM 30166</name>
    <dbReference type="NCBI Taxonomy" id="714314"/>
    <lineage>
        <taxon>Bacteria</taxon>
        <taxon>Pseudomonadati</taxon>
        <taxon>Pseudomonadota</taxon>
        <taxon>Gammaproteobacteria</taxon>
        <taxon>Enterobacterales</taxon>
        <taxon>Pectobacteriaceae</taxon>
        <taxon>Brenneria</taxon>
    </lineage>
</organism>
<dbReference type="PROSITE" id="PS00211">
    <property type="entry name" value="ABC_TRANSPORTER_1"/>
    <property type="match status" value="1"/>
</dbReference>
<evidence type="ECO:0000313" key="6">
    <source>
        <dbReference type="EMBL" id="RBP65147.1"/>
    </source>
</evidence>
<dbReference type="PROSITE" id="PS50893">
    <property type="entry name" value="ABC_TRANSPORTER_2"/>
    <property type="match status" value="1"/>
</dbReference>
<keyword evidence="4" id="KW-0067">ATP-binding</keyword>
<dbReference type="InterPro" id="IPR003593">
    <property type="entry name" value="AAA+_ATPase"/>
</dbReference>
<gene>
    <name evidence="6" type="ORF">DES54_10523</name>
</gene>
<dbReference type="PANTHER" id="PTHR43776:SF7">
    <property type="entry name" value="D,D-DIPEPTIDE TRANSPORT ATP-BINDING PROTEIN DDPF-RELATED"/>
    <property type="match status" value="1"/>
</dbReference>
<feature type="domain" description="ABC transporter" evidence="5">
    <location>
        <begin position="2"/>
        <end position="241"/>
    </location>
</feature>
<dbReference type="GO" id="GO:0055085">
    <property type="term" value="P:transmembrane transport"/>
    <property type="evidence" value="ECO:0007669"/>
    <property type="project" value="UniProtKB-ARBA"/>
</dbReference>
<dbReference type="GO" id="GO:0005524">
    <property type="term" value="F:ATP binding"/>
    <property type="evidence" value="ECO:0007669"/>
    <property type="project" value="UniProtKB-KW"/>
</dbReference>
<keyword evidence="7" id="KW-1185">Reference proteome</keyword>
<accession>A0A366I7H9</accession>
<dbReference type="Proteomes" id="UP000253046">
    <property type="component" value="Unassembled WGS sequence"/>
</dbReference>
<keyword evidence="3" id="KW-0547">Nucleotide-binding</keyword>
<dbReference type="InterPro" id="IPR050319">
    <property type="entry name" value="ABC_transp_ATP-bind"/>
</dbReference>
<keyword evidence="2" id="KW-0813">Transport</keyword>
<protein>
    <submittedName>
        <fullName evidence="6">ABC transporter family protein</fullName>
    </submittedName>
</protein>
<evidence type="ECO:0000313" key="7">
    <source>
        <dbReference type="Proteomes" id="UP000253046"/>
    </source>
</evidence>
<comment type="caution">
    <text evidence="6">The sequence shown here is derived from an EMBL/GenBank/DDBJ whole genome shotgun (WGS) entry which is preliminary data.</text>
</comment>
<evidence type="ECO:0000256" key="2">
    <source>
        <dbReference type="ARBA" id="ARBA00022448"/>
    </source>
</evidence>
<dbReference type="Gene3D" id="3.40.50.300">
    <property type="entry name" value="P-loop containing nucleotide triphosphate hydrolases"/>
    <property type="match status" value="1"/>
</dbReference>
<dbReference type="Pfam" id="PF00005">
    <property type="entry name" value="ABC_tran"/>
    <property type="match status" value="1"/>
</dbReference>
<dbReference type="SMART" id="SM00382">
    <property type="entry name" value="AAA"/>
    <property type="match status" value="1"/>
</dbReference>
<dbReference type="SUPFAM" id="SSF52540">
    <property type="entry name" value="P-loop containing nucleoside triphosphate hydrolases"/>
    <property type="match status" value="1"/>
</dbReference>
<evidence type="ECO:0000256" key="1">
    <source>
        <dbReference type="ARBA" id="ARBA00005417"/>
    </source>
</evidence>
<dbReference type="InterPro" id="IPR027417">
    <property type="entry name" value="P-loop_NTPase"/>
</dbReference>
<reference evidence="6 7" key="1">
    <citation type="submission" date="2018-06" db="EMBL/GenBank/DDBJ databases">
        <title>Genomic Encyclopedia of Type Strains, Phase IV (KMG-IV): sequencing the most valuable type-strain genomes for metagenomic binning, comparative biology and taxonomic classification.</title>
        <authorList>
            <person name="Goeker M."/>
        </authorList>
    </citation>
    <scope>NUCLEOTIDE SEQUENCE [LARGE SCALE GENOMIC DNA]</scope>
    <source>
        <strain evidence="6 7">DSM 30166</strain>
    </source>
</reference>
<evidence type="ECO:0000256" key="4">
    <source>
        <dbReference type="ARBA" id="ARBA00022840"/>
    </source>
</evidence>
<dbReference type="PANTHER" id="PTHR43776">
    <property type="entry name" value="TRANSPORT ATP-BINDING PROTEIN"/>
    <property type="match status" value="1"/>
</dbReference>
<dbReference type="InterPro" id="IPR017871">
    <property type="entry name" value="ABC_transporter-like_CS"/>
</dbReference>
<dbReference type="EMBL" id="QNRY01000005">
    <property type="protein sequence ID" value="RBP65147.1"/>
    <property type="molecule type" value="Genomic_DNA"/>
</dbReference>
<proteinExistence type="inferred from homology"/>
<evidence type="ECO:0000256" key="3">
    <source>
        <dbReference type="ARBA" id="ARBA00022741"/>
    </source>
</evidence>
<evidence type="ECO:0000259" key="5">
    <source>
        <dbReference type="PROSITE" id="PS50893"/>
    </source>
</evidence>
<dbReference type="GO" id="GO:0016887">
    <property type="term" value="F:ATP hydrolysis activity"/>
    <property type="evidence" value="ECO:0007669"/>
    <property type="project" value="InterPro"/>
</dbReference>
<sequence length="261" mass="28346">MLDIRAVSARYGHQRVLESVSLRLSRGRTLAVIGESGSGKSTLGRAVCGLTSPTDGDILLNGERLPARLAQRTRRHLQSIQMIHQHPDTALNPRLTVGMQIERVIVCLTDLPAAQRRARVDDLLHQVGLPVTIAERYPASLSGGQKQRVCIARALAASPAVIVCDEPTSALDPLVARDVLALLAQIQQETGVAYLFITHDLHVVREIADSVAVLRNGRIIRQGAVSETLSPPLDDYTQRLLQAVPEMRCGWLQEAMAAADA</sequence>
<comment type="similarity">
    <text evidence="1">Belongs to the ABC transporter superfamily.</text>
</comment>
<dbReference type="AlphaFoldDB" id="A0A366I7H9"/>
<dbReference type="CDD" id="cd03257">
    <property type="entry name" value="ABC_NikE_OppD_transporters"/>
    <property type="match status" value="1"/>
</dbReference>